<feature type="domain" description="PPIase cyclophilin-type" evidence="5">
    <location>
        <begin position="7"/>
        <end position="132"/>
    </location>
</feature>
<dbReference type="GO" id="GO:0003755">
    <property type="term" value="F:peptidyl-prolyl cis-trans isomerase activity"/>
    <property type="evidence" value="ECO:0007669"/>
    <property type="project" value="UniProtKB-UniRule"/>
</dbReference>
<dbReference type="AlphaFoldDB" id="A0A2P5VXZ8"/>
<evidence type="ECO:0000313" key="7">
    <source>
        <dbReference type="Proteomes" id="UP000239757"/>
    </source>
</evidence>
<dbReference type="Pfam" id="PF00160">
    <property type="entry name" value="Pro_isomerase"/>
    <property type="match status" value="1"/>
</dbReference>
<comment type="catalytic activity">
    <reaction evidence="4">
        <text>[protein]-peptidylproline (omega=180) = [protein]-peptidylproline (omega=0)</text>
        <dbReference type="Rhea" id="RHEA:16237"/>
        <dbReference type="Rhea" id="RHEA-COMP:10747"/>
        <dbReference type="Rhea" id="RHEA-COMP:10748"/>
        <dbReference type="ChEBI" id="CHEBI:83833"/>
        <dbReference type="ChEBI" id="CHEBI:83834"/>
        <dbReference type="EC" id="5.2.1.8"/>
    </reaction>
</comment>
<dbReference type="PANTHER" id="PTHR11071:SF541">
    <property type="entry name" value="PEPTIDYL-PROLYL CIS-TRANS ISOMERASE D"/>
    <property type="match status" value="1"/>
</dbReference>
<sequence>MVNPRCYLDISIGGELEGRIVVELYKDVVPKTAENFRTLCTGEKGIAPNSAASLHYKGVRFHRIIRGFMIQGGDISAGDGTGGESIYGFSYFKKALDLEPNDGGIKKELAAARKKIADRRDQEKKAYSRMFQ</sequence>
<dbReference type="EMBL" id="KZ670214">
    <property type="protein sequence ID" value="PPR83710.1"/>
    <property type="molecule type" value="Genomic_DNA"/>
</dbReference>
<dbReference type="Gene3D" id="2.40.100.10">
    <property type="entry name" value="Cyclophilin-like"/>
    <property type="match status" value="1"/>
</dbReference>
<dbReference type="OrthoDB" id="999390at2759"/>
<dbReference type="InterPro" id="IPR002130">
    <property type="entry name" value="Cyclophilin-type_PPIase_dom"/>
</dbReference>
<evidence type="ECO:0000256" key="1">
    <source>
        <dbReference type="ARBA" id="ARBA00007365"/>
    </source>
</evidence>
<dbReference type="Proteomes" id="UP000239757">
    <property type="component" value="Unassembled WGS sequence"/>
</dbReference>
<comment type="function">
    <text evidence="4">PPIases accelerate the folding of proteins. It catalyzes the cis-trans isomerization of proline imidic peptide bonds in oligopeptides.</text>
</comment>
<dbReference type="InterPro" id="IPR020892">
    <property type="entry name" value="Cyclophilin-type_PPIase_CS"/>
</dbReference>
<dbReference type="SUPFAM" id="SSF50891">
    <property type="entry name" value="Cyclophilin-like"/>
    <property type="match status" value="1"/>
</dbReference>
<keyword evidence="3 4" id="KW-0413">Isomerase</keyword>
<dbReference type="PROSITE" id="PS50072">
    <property type="entry name" value="CSA_PPIASE_2"/>
    <property type="match status" value="1"/>
</dbReference>
<accession>A0A2P5VXZ8</accession>
<gene>
    <name evidence="6" type="ORF">GOBAR_AA37002</name>
</gene>
<dbReference type="GO" id="GO:0006457">
    <property type="term" value="P:protein folding"/>
    <property type="evidence" value="ECO:0007669"/>
    <property type="project" value="InterPro"/>
</dbReference>
<keyword evidence="2 4" id="KW-0697">Rotamase</keyword>
<comment type="similarity">
    <text evidence="1 4">Belongs to the cyclophilin-type PPIase family.</text>
</comment>
<protein>
    <recommendedName>
        <fullName evidence="4">Peptidyl-prolyl cis-trans isomerase</fullName>
        <shortName evidence="4">PPIase</shortName>
        <ecNumber evidence="4">5.2.1.8</ecNumber>
    </recommendedName>
</protein>
<dbReference type="InterPro" id="IPR029000">
    <property type="entry name" value="Cyclophilin-like_dom_sf"/>
</dbReference>
<name>A0A2P5VXZ8_GOSBA</name>
<evidence type="ECO:0000256" key="3">
    <source>
        <dbReference type="ARBA" id="ARBA00023235"/>
    </source>
</evidence>
<reference evidence="6 7" key="1">
    <citation type="submission" date="2015-01" db="EMBL/GenBank/DDBJ databases">
        <title>Genome of allotetraploid Gossypium barbadense reveals genomic plasticity and fiber elongation in cotton evolution.</title>
        <authorList>
            <person name="Chen X."/>
            <person name="Liu X."/>
            <person name="Zhao B."/>
            <person name="Zheng H."/>
            <person name="Hu Y."/>
            <person name="Lu G."/>
            <person name="Yang C."/>
            <person name="Chen J."/>
            <person name="Shan C."/>
            <person name="Zhang L."/>
            <person name="Zhou Y."/>
            <person name="Wang L."/>
            <person name="Guo W."/>
            <person name="Bai Y."/>
            <person name="Ruan J."/>
            <person name="Shangguan X."/>
            <person name="Mao Y."/>
            <person name="Jiang J."/>
            <person name="Zhu Y."/>
            <person name="Lei J."/>
            <person name="Kang H."/>
            <person name="Chen S."/>
            <person name="He X."/>
            <person name="Wang R."/>
            <person name="Wang Y."/>
            <person name="Chen J."/>
            <person name="Wang L."/>
            <person name="Yu S."/>
            <person name="Wang B."/>
            <person name="Wei J."/>
            <person name="Song S."/>
            <person name="Lu X."/>
            <person name="Gao Z."/>
            <person name="Gu W."/>
            <person name="Deng X."/>
            <person name="Ma D."/>
            <person name="Wang S."/>
            <person name="Liang W."/>
            <person name="Fang L."/>
            <person name="Cai C."/>
            <person name="Zhu X."/>
            <person name="Zhou B."/>
            <person name="Zhang Y."/>
            <person name="Chen Z."/>
            <person name="Xu S."/>
            <person name="Zhu R."/>
            <person name="Wang S."/>
            <person name="Zhang T."/>
            <person name="Zhao G."/>
        </authorList>
    </citation>
    <scope>NUCLEOTIDE SEQUENCE [LARGE SCALE GENOMIC DNA]</scope>
    <source>
        <strain evidence="7">cv. Xinhai21</strain>
        <tissue evidence="6">Leaf</tissue>
    </source>
</reference>
<dbReference type="GO" id="GO:0005737">
    <property type="term" value="C:cytoplasm"/>
    <property type="evidence" value="ECO:0007669"/>
    <property type="project" value="TreeGrafter"/>
</dbReference>
<evidence type="ECO:0000313" key="6">
    <source>
        <dbReference type="EMBL" id="PPR83710.1"/>
    </source>
</evidence>
<evidence type="ECO:0000259" key="5">
    <source>
        <dbReference type="PROSITE" id="PS50072"/>
    </source>
</evidence>
<proteinExistence type="inferred from homology"/>
<dbReference type="PRINTS" id="PR00153">
    <property type="entry name" value="CSAPPISMRASE"/>
</dbReference>
<dbReference type="GO" id="GO:0016018">
    <property type="term" value="F:cyclosporin A binding"/>
    <property type="evidence" value="ECO:0007669"/>
    <property type="project" value="TreeGrafter"/>
</dbReference>
<dbReference type="PANTHER" id="PTHR11071">
    <property type="entry name" value="PEPTIDYL-PROLYL CIS-TRANS ISOMERASE"/>
    <property type="match status" value="1"/>
</dbReference>
<evidence type="ECO:0000256" key="4">
    <source>
        <dbReference type="RuleBase" id="RU363019"/>
    </source>
</evidence>
<dbReference type="PROSITE" id="PS00170">
    <property type="entry name" value="CSA_PPIASE_1"/>
    <property type="match status" value="1"/>
</dbReference>
<evidence type="ECO:0000256" key="2">
    <source>
        <dbReference type="ARBA" id="ARBA00023110"/>
    </source>
</evidence>
<organism evidence="6 7">
    <name type="scientific">Gossypium barbadense</name>
    <name type="common">Sea Island cotton</name>
    <name type="synonym">Hibiscus barbadensis</name>
    <dbReference type="NCBI Taxonomy" id="3634"/>
    <lineage>
        <taxon>Eukaryota</taxon>
        <taxon>Viridiplantae</taxon>
        <taxon>Streptophyta</taxon>
        <taxon>Embryophyta</taxon>
        <taxon>Tracheophyta</taxon>
        <taxon>Spermatophyta</taxon>
        <taxon>Magnoliopsida</taxon>
        <taxon>eudicotyledons</taxon>
        <taxon>Gunneridae</taxon>
        <taxon>Pentapetalae</taxon>
        <taxon>rosids</taxon>
        <taxon>malvids</taxon>
        <taxon>Malvales</taxon>
        <taxon>Malvaceae</taxon>
        <taxon>Malvoideae</taxon>
        <taxon>Gossypium</taxon>
    </lineage>
</organism>
<dbReference type="EC" id="5.2.1.8" evidence="4"/>